<dbReference type="CDD" id="cd14339">
    <property type="entry name" value="UBA_SNRK"/>
    <property type="match status" value="1"/>
</dbReference>
<keyword evidence="8" id="KW-0808">Transferase</keyword>
<gene>
    <name evidence="23" type="ORF">AGLY_013562</name>
</gene>
<dbReference type="FunFam" id="1.10.510.10:FF:000166">
    <property type="entry name" value="SNF-related serine/threonine-protein kinase"/>
    <property type="match status" value="1"/>
</dbReference>
<dbReference type="InterPro" id="IPR001509">
    <property type="entry name" value="Epimerase_deHydtase"/>
</dbReference>
<dbReference type="PANTHER" id="PTHR11092:SF0">
    <property type="entry name" value="EPIMERASE FAMILY PROTEIN SDR39U1"/>
    <property type="match status" value="1"/>
</dbReference>
<comment type="catalytic activity">
    <reaction evidence="16">
        <text>L-seryl-[protein] + ATP = O-phospho-L-seryl-[protein] + ADP + H(+)</text>
        <dbReference type="Rhea" id="RHEA:17989"/>
        <dbReference type="Rhea" id="RHEA-COMP:9863"/>
        <dbReference type="Rhea" id="RHEA-COMP:11604"/>
        <dbReference type="ChEBI" id="CHEBI:15378"/>
        <dbReference type="ChEBI" id="CHEBI:29999"/>
        <dbReference type="ChEBI" id="CHEBI:30616"/>
        <dbReference type="ChEBI" id="CHEBI:83421"/>
        <dbReference type="ChEBI" id="CHEBI:456216"/>
        <dbReference type="EC" id="2.7.11.1"/>
    </reaction>
</comment>
<evidence type="ECO:0000256" key="12">
    <source>
        <dbReference type="ARBA" id="ARBA00022840"/>
    </source>
</evidence>
<evidence type="ECO:0000256" key="4">
    <source>
        <dbReference type="ARBA" id="ARBA00012513"/>
    </source>
</evidence>
<keyword evidence="11" id="KW-0418">Kinase</keyword>
<reference evidence="23 24" key="1">
    <citation type="submission" date="2019-08" db="EMBL/GenBank/DDBJ databases">
        <title>The genome of the soybean aphid Biotype 1, its phylome, world population structure and adaptation to the North American continent.</title>
        <authorList>
            <person name="Giordano R."/>
            <person name="Donthu R.K."/>
            <person name="Hernandez A.G."/>
            <person name="Wright C.L."/>
            <person name="Zimin A.V."/>
        </authorList>
    </citation>
    <scope>NUCLEOTIDE SEQUENCE [LARGE SCALE GENOMIC DNA]</scope>
    <source>
        <tissue evidence="23">Whole aphids</tissue>
    </source>
</reference>
<evidence type="ECO:0000256" key="6">
    <source>
        <dbReference type="ARBA" id="ARBA00022527"/>
    </source>
</evidence>
<sequence>MQHSSGVIGKPDTVRPAKHNGGNIAGMYDLEQTLGKGHFAVVKMARHVFTGEQVAVKVIDKNKLEEVSRNHLYQEVRCMKLVQHPNVVRLYEVIDTHSKLYLILELADGGDLYDYIMRHEGGLSEQLACEYFAQIVRAISYCHKLHVVHRDLKPENVVFFEKQGIVKLTDFGFSNTFCPGQKLETSCGSLAYSAPEILIGNSYNATAVDIWSLGVILYMLVCGEAPFHSANDSETLTMIMDCKYKVSSHVSEECKALIGRMLVRNPEKRATLDEITADVWLKDVKVINNDESPLVSKQLINEDDHALIIQKMISGKIATKEQIVEALDKNEYNHITATYYLLAERKLKSATPKKSQAIKNDLNVPQLKVDDSSNPNNASVVVNVASKSAILGSLHSDRPKRTRKCSVVVEEEDEKEDEEEDDDSSSLNRRGSRSEGKLNVIASELRTKQLSITEVHETNPTSTSVVSNKIPPPFVSSHSSPQLLLDDKQNRTGNYITYEQRRSKMHKNRTASCSSSETSDDDTDGRKKRGSSRSLASFKGNEKDPDNDGMGNAGGQGAEPSQEHDTDVQKNDGNGGNKTERPSGSAPGRRRCISANARSRRGRSAETRLRESQSLNRITEVQESEVNTPSSTANCNNFEFTNKNCQVSVDNTIAEKNPATISTLPQYKKHQTSKRISLFSKYLNLQKKLCTQILFSKKNTDNRLYKAKSCSEMANSKIAIRENPLKSCVLLKTSFRFIQTALYSSKGHVLIGGGTGFIGKNLKELLLREKYEVTVVSRIRTGEKHIINWADLIHNGIPSNTTAVVNLTGEPIMVPFKYFGSNFKQKIWISRVGSTTLLTDIILNSTECKPNVFITINSTDMYPSDEVYTEKFIPTDQMINCNFFTRLGIDLEQASKNFSFRKISIRTGTVLGHNGGFLKSLKYPTTLGIWAQIGDGCQHQPWIHICDLLNLILFSIENKELCGILNGVSPNCTTKEEFITIYTLMAKKSSMKFNTSRTLIKSIYGEERTKLLLEGRRVLPTRTLDCGFKFQYCEIEDALRSILSGGTGFVGKYLKQYLKDQNYDVTIISRKNNESNKSDSVISWDQIKNNEIPLDTVAVINAAGQPILEPTRLWTTKFKKSVWDSRVMTNQWLVDAINNMNSPKPKLFVSFSGVGIYPPNTDKSKPYTESYDVKEFDYLSKLAIGIEKSAIPKSDDVRSVIIRLGVVLGRHGGFISQLYPFFRFGLGICMGEGSQFFPWIHIDDVCRIVLFAIENEVEGLVNGVAPEIITHQYFAKSFVEVFGHSFVLKVPGIIFKLIFGTERAKMVLEGQAVEPTKLNSLNFVYKLPDVKAALCRVSRE</sequence>
<feature type="compositionally biased region" description="Polar residues" evidence="21">
    <location>
        <begin position="448"/>
        <end position="467"/>
    </location>
</feature>
<evidence type="ECO:0000256" key="5">
    <source>
        <dbReference type="ARBA" id="ARBA00022481"/>
    </source>
</evidence>
<dbReference type="Proteomes" id="UP000475862">
    <property type="component" value="Unassembled WGS sequence"/>
</dbReference>
<dbReference type="FunFam" id="3.30.200.20:FF:000003">
    <property type="entry name" value="Non-specific serine/threonine protein kinase"/>
    <property type="match status" value="1"/>
</dbReference>
<dbReference type="Pfam" id="PF08338">
    <property type="entry name" value="DUF1731"/>
    <property type="match status" value="2"/>
</dbReference>
<evidence type="ECO:0000256" key="15">
    <source>
        <dbReference type="ARBA" id="ARBA00047899"/>
    </source>
</evidence>
<evidence type="ECO:0000256" key="2">
    <source>
        <dbReference type="ARBA" id="ARBA00004123"/>
    </source>
</evidence>
<evidence type="ECO:0000256" key="3">
    <source>
        <dbReference type="ARBA" id="ARBA00006692"/>
    </source>
</evidence>
<comment type="similarity">
    <text evidence="3">Belongs to the protein kinase superfamily. CAMK Ser/Thr protein kinase family.</text>
</comment>
<keyword evidence="14" id="KW-0539">Nucleus</keyword>
<feature type="compositionally biased region" description="Acidic residues" evidence="21">
    <location>
        <begin position="409"/>
        <end position="424"/>
    </location>
</feature>
<dbReference type="GO" id="GO:0005524">
    <property type="term" value="F:ATP binding"/>
    <property type="evidence" value="ECO:0007669"/>
    <property type="project" value="UniProtKB-UniRule"/>
</dbReference>
<dbReference type="InterPro" id="IPR017441">
    <property type="entry name" value="Protein_kinase_ATP_BS"/>
</dbReference>
<keyword evidence="7" id="KW-0597">Phosphoprotein</keyword>
<dbReference type="GO" id="GO:0005634">
    <property type="term" value="C:nucleus"/>
    <property type="evidence" value="ECO:0007669"/>
    <property type="project" value="UniProtKB-SubCell"/>
</dbReference>
<evidence type="ECO:0000256" key="14">
    <source>
        <dbReference type="ARBA" id="ARBA00023242"/>
    </source>
</evidence>
<proteinExistence type="inferred from homology"/>
<evidence type="ECO:0000256" key="8">
    <source>
        <dbReference type="ARBA" id="ARBA00022679"/>
    </source>
</evidence>
<dbReference type="GO" id="GO:0004674">
    <property type="term" value="F:protein serine/threonine kinase activity"/>
    <property type="evidence" value="ECO:0007669"/>
    <property type="project" value="UniProtKB-KW"/>
</dbReference>
<evidence type="ECO:0000256" key="18">
    <source>
        <dbReference type="ARBA" id="ARBA00074971"/>
    </source>
</evidence>
<name>A0A6G0T6P3_APHGL</name>
<keyword evidence="10 20" id="KW-0547">Nucleotide-binding</keyword>
<evidence type="ECO:0000256" key="17">
    <source>
        <dbReference type="ARBA" id="ARBA00054738"/>
    </source>
</evidence>
<protein>
    <recommendedName>
        <fullName evidence="18">SNF-related serine/threonine-protein kinase</fullName>
        <ecNumber evidence="4">2.7.11.1</ecNumber>
    </recommendedName>
    <alternativeName>
        <fullName evidence="19">SNF1-related kinase</fullName>
    </alternativeName>
</protein>
<dbReference type="InterPro" id="IPR011009">
    <property type="entry name" value="Kinase-like_dom_sf"/>
</dbReference>
<accession>A0A6G0T6P3</accession>
<dbReference type="InterPro" id="IPR036291">
    <property type="entry name" value="NAD(P)-bd_dom_sf"/>
</dbReference>
<evidence type="ECO:0000256" key="11">
    <source>
        <dbReference type="ARBA" id="ARBA00022777"/>
    </source>
</evidence>
<comment type="function">
    <text evidence="17">May play a role in hematopoietic cell proliferation or differentiation. Potential mediator of neuronal apoptosis.</text>
</comment>
<keyword evidence="12 20" id="KW-0067">ATP-binding</keyword>
<feature type="binding site" evidence="20">
    <location>
        <position position="57"/>
    </location>
    <ligand>
        <name>ATP</name>
        <dbReference type="ChEBI" id="CHEBI:30616"/>
    </ligand>
</feature>
<evidence type="ECO:0000259" key="22">
    <source>
        <dbReference type="PROSITE" id="PS50011"/>
    </source>
</evidence>
<keyword evidence="24" id="KW-1185">Reference proteome</keyword>
<evidence type="ECO:0000256" key="9">
    <source>
        <dbReference type="ARBA" id="ARBA00022723"/>
    </source>
</evidence>
<dbReference type="PROSITE" id="PS50011">
    <property type="entry name" value="PROTEIN_KINASE_DOM"/>
    <property type="match status" value="1"/>
</dbReference>
<dbReference type="SUPFAM" id="SSF56112">
    <property type="entry name" value="Protein kinase-like (PK-like)"/>
    <property type="match status" value="1"/>
</dbReference>
<dbReference type="OrthoDB" id="942095at2759"/>
<dbReference type="PROSITE" id="PS00108">
    <property type="entry name" value="PROTEIN_KINASE_ST"/>
    <property type="match status" value="1"/>
</dbReference>
<dbReference type="SUPFAM" id="SSF51735">
    <property type="entry name" value="NAD(P)-binding Rossmann-fold domains"/>
    <property type="match status" value="2"/>
</dbReference>
<dbReference type="Gene3D" id="1.10.510.10">
    <property type="entry name" value="Transferase(Phosphotransferase) domain 1"/>
    <property type="match status" value="1"/>
</dbReference>
<evidence type="ECO:0000256" key="19">
    <source>
        <dbReference type="ARBA" id="ARBA00077142"/>
    </source>
</evidence>
<keyword evidence="9" id="KW-0479">Metal-binding</keyword>
<keyword evidence="6" id="KW-0723">Serine/threonine-protein kinase</keyword>
<organism evidence="23 24">
    <name type="scientific">Aphis glycines</name>
    <name type="common">Soybean aphid</name>
    <dbReference type="NCBI Taxonomy" id="307491"/>
    <lineage>
        <taxon>Eukaryota</taxon>
        <taxon>Metazoa</taxon>
        <taxon>Ecdysozoa</taxon>
        <taxon>Arthropoda</taxon>
        <taxon>Hexapoda</taxon>
        <taxon>Insecta</taxon>
        <taxon>Pterygota</taxon>
        <taxon>Neoptera</taxon>
        <taxon>Paraneoptera</taxon>
        <taxon>Hemiptera</taxon>
        <taxon>Sternorrhyncha</taxon>
        <taxon>Aphidomorpha</taxon>
        <taxon>Aphidoidea</taxon>
        <taxon>Aphididae</taxon>
        <taxon>Aphidini</taxon>
        <taxon>Aphis</taxon>
        <taxon>Aphis</taxon>
    </lineage>
</organism>
<evidence type="ECO:0000256" key="1">
    <source>
        <dbReference type="ARBA" id="ARBA00001946"/>
    </source>
</evidence>
<comment type="catalytic activity">
    <reaction evidence="15">
        <text>L-threonyl-[protein] + ATP = O-phospho-L-threonyl-[protein] + ADP + H(+)</text>
        <dbReference type="Rhea" id="RHEA:46608"/>
        <dbReference type="Rhea" id="RHEA-COMP:11060"/>
        <dbReference type="Rhea" id="RHEA-COMP:11605"/>
        <dbReference type="ChEBI" id="CHEBI:15378"/>
        <dbReference type="ChEBI" id="CHEBI:30013"/>
        <dbReference type="ChEBI" id="CHEBI:30616"/>
        <dbReference type="ChEBI" id="CHEBI:61977"/>
        <dbReference type="ChEBI" id="CHEBI:456216"/>
        <dbReference type="EC" id="2.7.11.1"/>
    </reaction>
</comment>
<comment type="caution">
    <text evidence="23">The sequence shown here is derived from an EMBL/GenBank/DDBJ whole genome shotgun (WGS) entry which is preliminary data.</text>
</comment>
<evidence type="ECO:0000256" key="10">
    <source>
        <dbReference type="ARBA" id="ARBA00022741"/>
    </source>
</evidence>
<feature type="region of interest" description="Disordered" evidence="21">
    <location>
        <begin position="1"/>
        <end position="20"/>
    </location>
</feature>
<comment type="cofactor">
    <cofactor evidence="1">
        <name>Mg(2+)</name>
        <dbReference type="ChEBI" id="CHEBI:18420"/>
    </cofactor>
</comment>
<dbReference type="PROSITE" id="PS00107">
    <property type="entry name" value="PROTEIN_KINASE_ATP"/>
    <property type="match status" value="1"/>
</dbReference>
<dbReference type="InterPro" id="IPR010099">
    <property type="entry name" value="SDR39U1"/>
</dbReference>
<evidence type="ECO:0000313" key="24">
    <source>
        <dbReference type="Proteomes" id="UP000475862"/>
    </source>
</evidence>
<feature type="region of interest" description="Disordered" evidence="21">
    <location>
        <begin position="401"/>
        <end position="611"/>
    </location>
</feature>
<dbReference type="GO" id="GO:0046872">
    <property type="term" value="F:metal ion binding"/>
    <property type="evidence" value="ECO:0007669"/>
    <property type="project" value="UniProtKB-KW"/>
</dbReference>
<dbReference type="NCBIfam" id="TIGR01777">
    <property type="entry name" value="yfcH"/>
    <property type="match status" value="1"/>
</dbReference>
<evidence type="ECO:0000256" key="16">
    <source>
        <dbReference type="ARBA" id="ARBA00048679"/>
    </source>
</evidence>
<dbReference type="Pfam" id="PF01370">
    <property type="entry name" value="Epimerase"/>
    <property type="match status" value="2"/>
</dbReference>
<evidence type="ECO:0000256" key="20">
    <source>
        <dbReference type="PROSITE-ProRule" id="PRU10141"/>
    </source>
</evidence>
<dbReference type="PANTHER" id="PTHR11092">
    <property type="entry name" value="SUGAR NUCLEOTIDE EPIMERASE RELATED"/>
    <property type="match status" value="1"/>
</dbReference>
<dbReference type="SMART" id="SM00220">
    <property type="entry name" value="S_TKc"/>
    <property type="match status" value="1"/>
</dbReference>
<feature type="compositionally biased region" description="Basic and acidic residues" evidence="21">
    <location>
        <begin position="561"/>
        <end position="570"/>
    </location>
</feature>
<evidence type="ECO:0000256" key="13">
    <source>
        <dbReference type="ARBA" id="ARBA00022842"/>
    </source>
</evidence>
<evidence type="ECO:0000313" key="23">
    <source>
        <dbReference type="EMBL" id="KAE9526914.1"/>
    </source>
</evidence>
<dbReference type="Gene3D" id="3.40.50.720">
    <property type="entry name" value="NAD(P)-binding Rossmann-like Domain"/>
    <property type="match status" value="2"/>
</dbReference>
<evidence type="ECO:0000256" key="21">
    <source>
        <dbReference type="SAM" id="MobiDB-lite"/>
    </source>
</evidence>
<dbReference type="InterPro" id="IPR008271">
    <property type="entry name" value="Ser/Thr_kinase_AS"/>
</dbReference>
<dbReference type="CDD" id="cd14074">
    <property type="entry name" value="STKc_SNRK"/>
    <property type="match status" value="1"/>
</dbReference>
<dbReference type="EMBL" id="VYZN01000054">
    <property type="protein sequence ID" value="KAE9526914.1"/>
    <property type="molecule type" value="Genomic_DNA"/>
</dbReference>
<feature type="domain" description="Protein kinase" evidence="22">
    <location>
        <begin position="28"/>
        <end position="281"/>
    </location>
</feature>
<feature type="compositionally biased region" description="Basic residues" evidence="21">
    <location>
        <begin position="588"/>
        <end position="602"/>
    </location>
</feature>
<keyword evidence="13" id="KW-0460">Magnesium</keyword>
<comment type="subcellular location">
    <subcellularLocation>
        <location evidence="2">Nucleus</location>
    </subcellularLocation>
</comment>
<dbReference type="EC" id="2.7.11.1" evidence="4"/>
<dbReference type="InterPro" id="IPR013549">
    <property type="entry name" value="DUF1731"/>
</dbReference>
<dbReference type="InterPro" id="IPR000719">
    <property type="entry name" value="Prot_kinase_dom"/>
</dbReference>
<evidence type="ECO:0000256" key="7">
    <source>
        <dbReference type="ARBA" id="ARBA00022553"/>
    </source>
</evidence>
<keyword evidence="5" id="KW-0488">Methylation</keyword>
<dbReference type="Pfam" id="PF00069">
    <property type="entry name" value="Pkinase"/>
    <property type="match status" value="1"/>
</dbReference>